<dbReference type="EMBL" id="NKJJ02000001">
    <property type="protein sequence ID" value="TPR02406.1"/>
    <property type="molecule type" value="Genomic_DNA"/>
</dbReference>
<feature type="compositionally biased region" description="Low complexity" evidence="9">
    <location>
        <begin position="13"/>
        <end position="22"/>
    </location>
</feature>
<feature type="region of interest" description="Disordered" evidence="9">
    <location>
        <begin position="118"/>
        <end position="139"/>
    </location>
</feature>
<dbReference type="Gene3D" id="1.10.510.10">
    <property type="entry name" value="Transferase(Phosphotransferase) domain 1"/>
    <property type="match status" value="1"/>
</dbReference>
<keyword evidence="6" id="KW-0067">ATP-binding</keyword>
<dbReference type="Proteomes" id="UP000197666">
    <property type="component" value="Unassembled WGS sequence"/>
</dbReference>
<evidence type="ECO:0000256" key="6">
    <source>
        <dbReference type="ARBA" id="ARBA00022840"/>
    </source>
</evidence>
<dbReference type="VEuPathDB" id="FungiDB:M747DRAFT_240527"/>
<evidence type="ECO:0000256" key="7">
    <source>
        <dbReference type="ARBA" id="ARBA00047899"/>
    </source>
</evidence>
<reference evidence="12" key="1">
    <citation type="submission" date="2018-10" db="EMBL/GenBank/DDBJ databases">
        <title>FDA dAtabase for Regulatory Grade micrObial Sequences (FDA-ARGOS): Supporting development and validation of Infectious Disease Dx tests.</title>
        <authorList>
            <person name="Kerrigan L."/>
            <person name="Tallon L."/>
            <person name="Sadzewicz L."/>
            <person name="Sengamalay N."/>
            <person name="Ott S."/>
            <person name="Godinez A."/>
            <person name="Nagaraj S."/>
            <person name="Vavikolanu K."/>
            <person name="Nadendla S."/>
            <person name="George J."/>
            <person name="Sichtig H."/>
        </authorList>
    </citation>
    <scope>NUCLEOTIDE SEQUENCE [LARGE SCALE GENOMIC DNA]</scope>
    <source>
        <strain evidence="12">FDAARGOS_311</strain>
    </source>
</reference>
<feature type="region of interest" description="Disordered" evidence="9">
    <location>
        <begin position="1"/>
        <end position="27"/>
    </location>
</feature>
<keyword evidence="3" id="KW-0808">Transferase</keyword>
<organism evidence="11 12">
    <name type="scientific">Aspergillus niger</name>
    <dbReference type="NCBI Taxonomy" id="5061"/>
    <lineage>
        <taxon>Eukaryota</taxon>
        <taxon>Fungi</taxon>
        <taxon>Dikarya</taxon>
        <taxon>Ascomycota</taxon>
        <taxon>Pezizomycotina</taxon>
        <taxon>Eurotiomycetes</taxon>
        <taxon>Eurotiomycetidae</taxon>
        <taxon>Eurotiales</taxon>
        <taxon>Aspergillaceae</taxon>
        <taxon>Aspergillus</taxon>
        <taxon>Aspergillus subgen. Circumdati</taxon>
    </lineage>
</organism>
<keyword evidence="11" id="KW-0575">Peroxidase</keyword>
<dbReference type="VEuPathDB" id="FungiDB:M747DRAFT_307226"/>
<name>A0A505HNX4_ASPNG</name>
<dbReference type="InterPro" id="IPR000719">
    <property type="entry name" value="Prot_kinase_dom"/>
</dbReference>
<evidence type="ECO:0000256" key="8">
    <source>
        <dbReference type="ARBA" id="ARBA00048679"/>
    </source>
</evidence>
<dbReference type="GO" id="GO:0050684">
    <property type="term" value="P:regulation of mRNA processing"/>
    <property type="evidence" value="ECO:0007669"/>
    <property type="project" value="TreeGrafter"/>
</dbReference>
<feature type="compositionally biased region" description="Basic residues" evidence="9">
    <location>
        <begin position="1"/>
        <end position="12"/>
    </location>
</feature>
<dbReference type="PROSITE" id="PS00108">
    <property type="entry name" value="PROTEIN_KINASE_ST"/>
    <property type="match status" value="1"/>
</dbReference>
<evidence type="ECO:0000313" key="12">
    <source>
        <dbReference type="Proteomes" id="UP000197666"/>
    </source>
</evidence>
<dbReference type="VEuPathDB" id="FungiDB:ATCC64974_2000"/>
<dbReference type="GO" id="GO:0004674">
    <property type="term" value="F:protein serine/threonine kinase activity"/>
    <property type="evidence" value="ECO:0007669"/>
    <property type="project" value="UniProtKB-KW"/>
</dbReference>
<dbReference type="PROSITE" id="PS50011">
    <property type="entry name" value="PROTEIN_KINASE_DOM"/>
    <property type="match status" value="1"/>
</dbReference>
<dbReference type="InterPro" id="IPR008271">
    <property type="entry name" value="Ser/Thr_kinase_AS"/>
</dbReference>
<dbReference type="EC" id="2.7.11.1" evidence="1"/>
<accession>A0A505HNX4</accession>
<dbReference type="InterPro" id="IPR051334">
    <property type="entry name" value="SRPK"/>
</dbReference>
<dbReference type="VEuPathDB" id="FungiDB:An08g08780"/>
<dbReference type="InterPro" id="IPR011009">
    <property type="entry name" value="Kinase-like_dom_sf"/>
</dbReference>
<keyword evidence="4" id="KW-0547">Nucleotide-binding</keyword>
<dbReference type="VEuPathDB" id="FungiDB:ATCC64974_92840"/>
<dbReference type="VEuPathDB" id="FungiDB:ASPNIDRAFT2_1097729"/>
<gene>
    <name evidence="11" type="ORF">CAN33_0044145</name>
</gene>
<dbReference type="GO" id="GO:0000245">
    <property type="term" value="P:spliceosomal complex assembly"/>
    <property type="evidence" value="ECO:0007669"/>
    <property type="project" value="TreeGrafter"/>
</dbReference>
<dbReference type="AlphaFoldDB" id="A0A505HNX4"/>
<dbReference type="VEuPathDB" id="FungiDB:An08g08770"/>
<protein>
    <recommendedName>
        <fullName evidence="1">non-specific serine/threonine protein kinase</fullName>
        <ecNumber evidence="1">2.7.11.1</ecNumber>
    </recommendedName>
</protein>
<comment type="caution">
    <text evidence="11">The sequence shown here is derived from an EMBL/GenBank/DDBJ whole genome shotgun (WGS) entry which is preliminary data.</text>
</comment>
<evidence type="ECO:0000256" key="2">
    <source>
        <dbReference type="ARBA" id="ARBA00022527"/>
    </source>
</evidence>
<dbReference type="PANTHER" id="PTHR47634">
    <property type="entry name" value="PROTEIN KINASE DOMAIN-CONTAINING PROTEIN-RELATED"/>
    <property type="match status" value="1"/>
</dbReference>
<dbReference type="SMART" id="SM00220">
    <property type="entry name" value="S_TKc"/>
    <property type="match status" value="1"/>
</dbReference>
<feature type="domain" description="Protein kinase" evidence="10">
    <location>
        <begin position="154"/>
        <end position="532"/>
    </location>
</feature>
<dbReference type="GO" id="GO:0004601">
    <property type="term" value="F:peroxidase activity"/>
    <property type="evidence" value="ECO:0007669"/>
    <property type="project" value="UniProtKB-KW"/>
</dbReference>
<evidence type="ECO:0000256" key="1">
    <source>
        <dbReference type="ARBA" id="ARBA00012513"/>
    </source>
</evidence>
<evidence type="ECO:0000256" key="4">
    <source>
        <dbReference type="ARBA" id="ARBA00022741"/>
    </source>
</evidence>
<evidence type="ECO:0000256" key="3">
    <source>
        <dbReference type="ARBA" id="ARBA00022679"/>
    </source>
</evidence>
<keyword evidence="2" id="KW-0723">Serine/threonine-protein kinase</keyword>
<feature type="compositionally biased region" description="Polar residues" evidence="9">
    <location>
        <begin position="129"/>
        <end position="139"/>
    </location>
</feature>
<dbReference type="VEuPathDB" id="FungiDB:ASPNIDRAFT2_55723"/>
<dbReference type="SUPFAM" id="SSF56112">
    <property type="entry name" value="Protein kinase-like (PK-like)"/>
    <property type="match status" value="1"/>
</dbReference>
<comment type="catalytic activity">
    <reaction evidence="7">
        <text>L-threonyl-[protein] + ATP = O-phospho-L-threonyl-[protein] + ADP + H(+)</text>
        <dbReference type="Rhea" id="RHEA:46608"/>
        <dbReference type="Rhea" id="RHEA-COMP:11060"/>
        <dbReference type="Rhea" id="RHEA-COMP:11605"/>
        <dbReference type="ChEBI" id="CHEBI:15378"/>
        <dbReference type="ChEBI" id="CHEBI:30013"/>
        <dbReference type="ChEBI" id="CHEBI:30616"/>
        <dbReference type="ChEBI" id="CHEBI:61977"/>
        <dbReference type="ChEBI" id="CHEBI:456216"/>
        <dbReference type="EC" id="2.7.11.1"/>
    </reaction>
</comment>
<proteinExistence type="predicted"/>
<evidence type="ECO:0000259" key="10">
    <source>
        <dbReference type="PROSITE" id="PS50011"/>
    </source>
</evidence>
<dbReference type="PANTHER" id="PTHR47634:SF9">
    <property type="entry name" value="PROTEIN KINASE DOMAIN-CONTAINING PROTEIN-RELATED"/>
    <property type="match status" value="1"/>
</dbReference>
<comment type="catalytic activity">
    <reaction evidence="8">
        <text>L-seryl-[protein] + ATP = O-phospho-L-seryl-[protein] + ADP + H(+)</text>
        <dbReference type="Rhea" id="RHEA:17989"/>
        <dbReference type="Rhea" id="RHEA-COMP:9863"/>
        <dbReference type="Rhea" id="RHEA-COMP:11604"/>
        <dbReference type="ChEBI" id="CHEBI:15378"/>
        <dbReference type="ChEBI" id="CHEBI:29999"/>
        <dbReference type="ChEBI" id="CHEBI:30616"/>
        <dbReference type="ChEBI" id="CHEBI:83421"/>
        <dbReference type="ChEBI" id="CHEBI:456216"/>
        <dbReference type="EC" id="2.7.11.1"/>
    </reaction>
</comment>
<dbReference type="Pfam" id="PF00069">
    <property type="entry name" value="Pkinase"/>
    <property type="match status" value="1"/>
</dbReference>
<evidence type="ECO:0000313" key="11">
    <source>
        <dbReference type="EMBL" id="TPR02406.1"/>
    </source>
</evidence>
<dbReference type="GO" id="GO:0005524">
    <property type="term" value="F:ATP binding"/>
    <property type="evidence" value="ECO:0007669"/>
    <property type="project" value="UniProtKB-KW"/>
</dbReference>
<evidence type="ECO:0000256" key="9">
    <source>
        <dbReference type="SAM" id="MobiDB-lite"/>
    </source>
</evidence>
<dbReference type="Gene3D" id="3.30.200.20">
    <property type="entry name" value="Phosphorylase Kinase, domain 1"/>
    <property type="match status" value="1"/>
</dbReference>
<keyword evidence="5" id="KW-0418">Kinase</keyword>
<dbReference type="VEuPathDB" id="FungiDB:ATCC64974_99640"/>
<keyword evidence="11" id="KW-0560">Oxidoreductase</keyword>
<evidence type="ECO:0000256" key="5">
    <source>
        <dbReference type="ARBA" id="ARBA00022777"/>
    </source>
</evidence>
<sequence>MSFREKVRRVFRRSSSGSSSKGKGNGIKIEYYKRGEIPRSKFKGPFDKEHQRKLAAWSFQDAQAERPRTPDLSLSPCASIPDFLRARYEEDAADDLAPNQIQTVPPEVDVTVDSPSVHHDEYACGRQGESGSSSSTAVEPESYSESLMTLFADFDRVDSIAQLKETIRYTSPAVRAISPPPLSPKGCYMPFSPEELTRALNAVQICSYWPWQSTRYVTLKITNSGAEEKKAAEDELQISQHIAGLRSEHEGRAYVRLVQDWFQIQGILGDHLCLVFEPLREPIWLLGRHLGSKGVPPQVLKAFLRVILCGLDFLHSECHVMHTDLKADNFLIGFEDTTVLDQYVRQQELHPAPHVLRNGRPVFESRNDFGPLKRGVGLLRISDFSAAVFGDVSTPHNHDIQPQPFCAPEVLLKAGWSFGSYLPMIRFLMEYATNAEGYSREVHIAQIIRLLGPPPSQFMNKCDPHIRNDLFSPQGTFKFPELIPSEESNFSNMTPFLQGEDQRLFIDFVRKMLQWEPERRSSAKEIYNDPWLYYNP</sequence>